<organism evidence="2 3">
    <name type="scientific">Phytophthora infestans</name>
    <name type="common">Potato late blight agent</name>
    <name type="synonym">Botrytis infestans</name>
    <dbReference type="NCBI Taxonomy" id="4787"/>
    <lineage>
        <taxon>Eukaryota</taxon>
        <taxon>Sar</taxon>
        <taxon>Stramenopiles</taxon>
        <taxon>Oomycota</taxon>
        <taxon>Peronosporomycetes</taxon>
        <taxon>Peronosporales</taxon>
        <taxon>Peronosporaceae</taxon>
        <taxon>Phytophthora</taxon>
    </lineage>
</organism>
<reference evidence="2" key="1">
    <citation type="submission" date="2020-03" db="EMBL/GenBank/DDBJ databases">
        <title>Hybrid Assembly of Korean Phytophthora infestans isolates.</title>
        <authorList>
            <person name="Prokchorchik M."/>
            <person name="Lee Y."/>
            <person name="Seo J."/>
            <person name="Cho J.-H."/>
            <person name="Park Y.-E."/>
            <person name="Jang D.-C."/>
            <person name="Im J.-S."/>
            <person name="Choi J.-G."/>
            <person name="Park H.-J."/>
            <person name="Lee G.-B."/>
            <person name="Lee Y.-G."/>
            <person name="Hong S.-Y."/>
            <person name="Cho K."/>
            <person name="Sohn K.H."/>
        </authorList>
    </citation>
    <scope>NUCLEOTIDE SEQUENCE</scope>
    <source>
        <strain evidence="2">KR_2_A2</strain>
    </source>
</reference>
<comment type="caution">
    <text evidence="2">The sequence shown here is derived from an EMBL/GenBank/DDBJ whole genome shotgun (WGS) entry which is preliminary data.</text>
</comment>
<dbReference type="EMBL" id="JAACNO010000822">
    <property type="protein sequence ID" value="KAF4144698.1"/>
    <property type="molecule type" value="Genomic_DNA"/>
</dbReference>
<evidence type="ECO:0000256" key="1">
    <source>
        <dbReference type="SAM" id="MobiDB-lite"/>
    </source>
</evidence>
<name>A0A8S9V2P6_PHYIN</name>
<evidence type="ECO:0000313" key="3">
    <source>
        <dbReference type="Proteomes" id="UP000704712"/>
    </source>
</evidence>
<accession>A0A8S9V2P6</accession>
<dbReference type="Proteomes" id="UP000704712">
    <property type="component" value="Unassembled WGS sequence"/>
</dbReference>
<feature type="compositionally biased region" description="Polar residues" evidence="1">
    <location>
        <begin position="47"/>
        <end position="63"/>
    </location>
</feature>
<proteinExistence type="predicted"/>
<feature type="region of interest" description="Disordered" evidence="1">
    <location>
        <begin position="1"/>
        <end position="63"/>
    </location>
</feature>
<gene>
    <name evidence="2" type="ORF">GN958_ATG06115</name>
</gene>
<protein>
    <submittedName>
        <fullName evidence="2">Uncharacterized protein</fullName>
    </submittedName>
</protein>
<dbReference type="AlphaFoldDB" id="A0A8S9V2P6"/>
<sequence>MWWCGGKVGDGADNGEDEGRRETTGRTRRTERRGGGSTARGCGVEAASNSSDARSEWGGTTSR</sequence>
<evidence type="ECO:0000313" key="2">
    <source>
        <dbReference type="EMBL" id="KAF4144698.1"/>
    </source>
</evidence>